<sequence>MMKQEQWWDHMFTGNLELGLNRERLTELEEENFLYFSEAEETVPQEQ</sequence>
<dbReference type="Proteomes" id="UP000199200">
    <property type="component" value="Unassembled WGS sequence"/>
</dbReference>
<dbReference type="RefSeq" id="WP_177168223.1">
    <property type="nucleotide sequence ID" value="NZ_FNZF01000001.1"/>
</dbReference>
<keyword evidence="2" id="KW-1185">Reference proteome</keyword>
<protein>
    <submittedName>
        <fullName evidence="1">Uncharacterized protein</fullName>
    </submittedName>
</protein>
<reference evidence="2" key="1">
    <citation type="submission" date="2016-10" db="EMBL/GenBank/DDBJ databases">
        <authorList>
            <person name="Varghese N."/>
            <person name="Submissions S."/>
        </authorList>
    </citation>
    <scope>NUCLEOTIDE SEQUENCE [LARGE SCALE GENOMIC DNA]</scope>
    <source>
        <strain evidence="2">CGMCC 1.6763</strain>
    </source>
</reference>
<gene>
    <name evidence="1" type="ORF">SAMN04488127_0381</name>
</gene>
<dbReference type="AlphaFoldDB" id="A0A1H6T737"/>
<accession>A0A1H6T737</accession>
<evidence type="ECO:0000313" key="1">
    <source>
        <dbReference type="EMBL" id="SEI75848.1"/>
    </source>
</evidence>
<organism evidence="1 2">
    <name type="scientific">Bhargavaea ginsengi</name>
    <dbReference type="NCBI Taxonomy" id="426757"/>
    <lineage>
        <taxon>Bacteria</taxon>
        <taxon>Bacillati</taxon>
        <taxon>Bacillota</taxon>
        <taxon>Bacilli</taxon>
        <taxon>Bacillales</taxon>
        <taxon>Caryophanaceae</taxon>
        <taxon>Bhargavaea</taxon>
    </lineage>
</organism>
<dbReference type="EMBL" id="FNZF01000001">
    <property type="protein sequence ID" value="SEI75848.1"/>
    <property type="molecule type" value="Genomic_DNA"/>
</dbReference>
<evidence type="ECO:0000313" key="2">
    <source>
        <dbReference type="Proteomes" id="UP000199200"/>
    </source>
</evidence>
<name>A0A1H6T737_9BACL</name>
<proteinExistence type="predicted"/>